<sequence>MNGGLSIDWAGKSLSSQGLPNRTDAERDDFWSRKQQWMEDNTGLTANSKIEVDRRRALYKAEFEKEIAAVKARTAKLDQKIDDAMSLFDRAEAAIKVIETSGGQLTPEEEQMKEAIALGRAFAKR</sequence>
<protein>
    <submittedName>
        <fullName evidence="2">Uncharacterized protein</fullName>
    </submittedName>
</protein>
<evidence type="ECO:0000313" key="3">
    <source>
        <dbReference type="Proteomes" id="UP001199106"/>
    </source>
</evidence>
<gene>
    <name evidence="2" type="ORF">G6011_02819</name>
</gene>
<accession>A0AAD4FAB4</accession>
<dbReference type="Proteomes" id="UP001199106">
    <property type="component" value="Unassembled WGS sequence"/>
</dbReference>
<dbReference type="EMBL" id="JAANER010000009">
    <property type="protein sequence ID" value="KAG9186263.1"/>
    <property type="molecule type" value="Genomic_DNA"/>
</dbReference>
<comment type="caution">
    <text evidence="2">The sequence shown here is derived from an EMBL/GenBank/DDBJ whole genome shotgun (WGS) entry which is preliminary data.</text>
</comment>
<proteinExistence type="predicted"/>
<name>A0AAD4FAB4_9PLEO</name>
<evidence type="ECO:0000313" key="2">
    <source>
        <dbReference type="EMBL" id="KAG9186263.1"/>
    </source>
</evidence>
<evidence type="ECO:0000256" key="1">
    <source>
        <dbReference type="SAM" id="MobiDB-lite"/>
    </source>
</evidence>
<dbReference type="AlphaFoldDB" id="A0AAD4FAB4"/>
<reference evidence="2" key="1">
    <citation type="submission" date="2021-07" db="EMBL/GenBank/DDBJ databases">
        <title>Genome Resource of American Ginseng Black Spot Pathogen Alternaria panax.</title>
        <authorList>
            <person name="Qiu C."/>
            <person name="Wang W."/>
            <person name="Liu Z."/>
        </authorList>
    </citation>
    <scope>NUCLEOTIDE SEQUENCE</scope>
    <source>
        <strain evidence="2">BNCC115425</strain>
    </source>
</reference>
<organism evidence="2 3">
    <name type="scientific">Alternaria panax</name>
    <dbReference type="NCBI Taxonomy" id="48097"/>
    <lineage>
        <taxon>Eukaryota</taxon>
        <taxon>Fungi</taxon>
        <taxon>Dikarya</taxon>
        <taxon>Ascomycota</taxon>
        <taxon>Pezizomycotina</taxon>
        <taxon>Dothideomycetes</taxon>
        <taxon>Pleosporomycetidae</taxon>
        <taxon>Pleosporales</taxon>
        <taxon>Pleosporineae</taxon>
        <taxon>Pleosporaceae</taxon>
        <taxon>Alternaria</taxon>
        <taxon>Alternaria sect. Panax</taxon>
    </lineage>
</organism>
<keyword evidence="3" id="KW-1185">Reference proteome</keyword>
<feature type="region of interest" description="Disordered" evidence="1">
    <location>
        <begin position="1"/>
        <end position="27"/>
    </location>
</feature>